<evidence type="ECO:0000313" key="8">
    <source>
        <dbReference type="Proteomes" id="UP000604046"/>
    </source>
</evidence>
<evidence type="ECO:0000259" key="6">
    <source>
        <dbReference type="PROSITE" id="PS51747"/>
    </source>
</evidence>
<reference evidence="7" key="1">
    <citation type="submission" date="2021-02" db="EMBL/GenBank/DDBJ databases">
        <authorList>
            <person name="Dougan E. K."/>
            <person name="Rhodes N."/>
            <person name="Thang M."/>
            <person name="Chan C."/>
        </authorList>
    </citation>
    <scope>NUCLEOTIDE SEQUENCE</scope>
</reference>
<dbReference type="Pfam" id="PF00383">
    <property type="entry name" value="dCMP_cyt_deam_1"/>
    <property type="match status" value="1"/>
</dbReference>
<dbReference type="GO" id="GO:0050661">
    <property type="term" value="F:NADP binding"/>
    <property type="evidence" value="ECO:0007669"/>
    <property type="project" value="InterPro"/>
</dbReference>
<dbReference type="InterPro" id="IPR004794">
    <property type="entry name" value="Eubact_RibD"/>
</dbReference>
<dbReference type="InterPro" id="IPR050765">
    <property type="entry name" value="Riboflavin_Biosynth_HTPR"/>
</dbReference>
<dbReference type="PROSITE" id="PS51747">
    <property type="entry name" value="CYT_DCMP_DEAMINASES_2"/>
    <property type="match status" value="1"/>
</dbReference>
<dbReference type="GO" id="GO:0008703">
    <property type="term" value="F:5-amino-6-(5-phosphoribosylamino)uracil reductase activity"/>
    <property type="evidence" value="ECO:0007669"/>
    <property type="project" value="UniProtKB-EC"/>
</dbReference>
<evidence type="ECO:0000256" key="4">
    <source>
        <dbReference type="ARBA" id="ARBA00023002"/>
    </source>
</evidence>
<dbReference type="PIRSF" id="PIRSF006769">
    <property type="entry name" value="RibD"/>
    <property type="match status" value="1"/>
</dbReference>
<dbReference type="Gene3D" id="3.40.430.10">
    <property type="entry name" value="Dihydrofolate Reductase, subunit A"/>
    <property type="match status" value="1"/>
</dbReference>
<keyword evidence="8" id="KW-1185">Reference proteome</keyword>
<protein>
    <recommendedName>
        <fullName evidence="2">5-amino-6-(5-phosphoribosylamino)uracil reductase</fullName>
        <ecNumber evidence="2">1.1.1.193</ecNumber>
    </recommendedName>
</protein>
<dbReference type="GO" id="GO:0008835">
    <property type="term" value="F:diaminohydroxyphosphoribosylaminopyrimidine deaminase activity"/>
    <property type="evidence" value="ECO:0007669"/>
    <property type="project" value="InterPro"/>
</dbReference>
<proteinExistence type="predicted"/>
<evidence type="ECO:0000256" key="5">
    <source>
        <dbReference type="ARBA" id="ARBA00023268"/>
    </source>
</evidence>
<dbReference type="SUPFAM" id="SSF53927">
    <property type="entry name" value="Cytidine deaminase-like"/>
    <property type="match status" value="1"/>
</dbReference>
<dbReference type="InterPro" id="IPR011549">
    <property type="entry name" value="RibD_C"/>
</dbReference>
<dbReference type="Gene3D" id="3.40.140.10">
    <property type="entry name" value="Cytidine Deaminase, domain 2"/>
    <property type="match status" value="1"/>
</dbReference>
<evidence type="ECO:0000256" key="3">
    <source>
        <dbReference type="ARBA" id="ARBA00022857"/>
    </source>
</evidence>
<dbReference type="Pfam" id="PF01872">
    <property type="entry name" value="RibD_C"/>
    <property type="match status" value="1"/>
</dbReference>
<organism evidence="7 8">
    <name type="scientific">Symbiodinium natans</name>
    <dbReference type="NCBI Taxonomy" id="878477"/>
    <lineage>
        <taxon>Eukaryota</taxon>
        <taxon>Sar</taxon>
        <taxon>Alveolata</taxon>
        <taxon>Dinophyceae</taxon>
        <taxon>Suessiales</taxon>
        <taxon>Symbiodiniaceae</taxon>
        <taxon>Symbiodinium</taxon>
    </lineage>
</organism>
<dbReference type="NCBIfam" id="TIGR00326">
    <property type="entry name" value="eubact_ribD"/>
    <property type="match status" value="1"/>
</dbReference>
<evidence type="ECO:0000256" key="1">
    <source>
        <dbReference type="ARBA" id="ARBA00004910"/>
    </source>
</evidence>
<gene>
    <name evidence="7" type="primary">ribD</name>
    <name evidence="7" type="ORF">SNAT2548_LOCUS26808</name>
</gene>
<feature type="domain" description="CMP/dCMP-type deaminase" evidence="6">
    <location>
        <begin position="1"/>
        <end position="116"/>
    </location>
</feature>
<keyword evidence="3" id="KW-0521">NADP</keyword>
<dbReference type="InterPro" id="IPR016193">
    <property type="entry name" value="Cytidine_deaminase-like"/>
</dbReference>
<dbReference type="GO" id="GO:0009231">
    <property type="term" value="P:riboflavin biosynthetic process"/>
    <property type="evidence" value="ECO:0007669"/>
    <property type="project" value="UniProtKB-UniPathway"/>
</dbReference>
<dbReference type="SUPFAM" id="SSF53597">
    <property type="entry name" value="Dihydrofolate reductase-like"/>
    <property type="match status" value="1"/>
</dbReference>
<dbReference type="EC" id="1.1.1.193" evidence="2"/>
<accession>A0A812SGI4</accession>
<dbReference type="EMBL" id="CAJNDS010002443">
    <property type="protein sequence ID" value="CAE7477260.1"/>
    <property type="molecule type" value="Genomic_DNA"/>
</dbReference>
<dbReference type="InterPro" id="IPR002734">
    <property type="entry name" value="RibDG_C"/>
</dbReference>
<dbReference type="Proteomes" id="UP000604046">
    <property type="component" value="Unassembled WGS sequence"/>
</dbReference>
<evidence type="ECO:0000313" key="7">
    <source>
        <dbReference type="EMBL" id="CAE7477260.1"/>
    </source>
</evidence>
<name>A0A812SGI4_9DINO</name>
<sequence>MDVKLMLRALKLGEQGRRITAPNPWVGAIVVGADGTVLGEGFHKGPGCPHAEVEAFRDAEAKGVTDFSGATIFSTLEPCHRGPGKRTPPCDELVVSKKVKRCVIGHVDPDERFGGAGVQFIRDAGIQVDVGIAEDPIRRSFRSYLHHRRTGRPYVVLKIATSLDGRVACQDKTSQWITQAPARQDAHRLRAESQAVLVGSGTALADRPSLTVRLEGEPAPAKPPMRVVLDSRGQVTEGPLMDTATAPTLIFTSRERCSELAKKRWQECGVEVHEVPLVGEHLDLDAVLAALGARGVLQLMVEGGAVLQGQLLHLNLVQELRVYFGATLLGSSAQAWAQTPLTSTIKEARFWTLRDLRRVGNDVCLEYERTEASDA</sequence>
<dbReference type="InterPro" id="IPR024072">
    <property type="entry name" value="DHFR-like_dom_sf"/>
</dbReference>
<dbReference type="CDD" id="cd01284">
    <property type="entry name" value="Riboflavin_deaminase-reductase"/>
    <property type="match status" value="1"/>
</dbReference>
<dbReference type="NCBIfam" id="TIGR00227">
    <property type="entry name" value="ribD_Cterm"/>
    <property type="match status" value="1"/>
</dbReference>
<dbReference type="PANTHER" id="PTHR38011:SF7">
    <property type="entry name" value="2,5-DIAMINO-6-RIBOSYLAMINO-4(3H)-PYRIMIDINONE 5'-PHOSPHATE REDUCTASE"/>
    <property type="match status" value="1"/>
</dbReference>
<keyword evidence="5" id="KW-0511">Multifunctional enzyme</keyword>
<dbReference type="UniPathway" id="UPA00275">
    <property type="reaction ID" value="UER00402"/>
</dbReference>
<dbReference type="PANTHER" id="PTHR38011">
    <property type="entry name" value="DIHYDROFOLATE REDUCTASE FAMILY PROTEIN (AFU_ORTHOLOGUE AFUA_8G06820)"/>
    <property type="match status" value="1"/>
</dbReference>
<comment type="caution">
    <text evidence="7">The sequence shown here is derived from an EMBL/GenBank/DDBJ whole genome shotgun (WGS) entry which is preliminary data.</text>
</comment>
<dbReference type="AlphaFoldDB" id="A0A812SGI4"/>
<dbReference type="OrthoDB" id="448305at2759"/>
<evidence type="ECO:0000256" key="2">
    <source>
        <dbReference type="ARBA" id="ARBA00013173"/>
    </source>
</evidence>
<keyword evidence="4" id="KW-0560">Oxidoreductase</keyword>
<comment type="pathway">
    <text evidence="1">Cofactor biosynthesis; riboflavin biosynthesis; 5-amino-6-(D-ribitylamino)uracil from GTP: step 3/4.</text>
</comment>
<dbReference type="InterPro" id="IPR002125">
    <property type="entry name" value="CMP_dCMP_dom"/>
</dbReference>